<feature type="transmembrane region" description="Helical" evidence="1">
    <location>
        <begin position="6"/>
        <end position="24"/>
    </location>
</feature>
<keyword evidence="1" id="KW-0812">Transmembrane</keyword>
<comment type="caution">
    <text evidence="2">The sequence shown here is derived from an EMBL/GenBank/DDBJ whole genome shotgun (WGS) entry which is preliminary data.</text>
</comment>
<evidence type="ECO:0000313" key="3">
    <source>
        <dbReference type="Proteomes" id="UP000886523"/>
    </source>
</evidence>
<evidence type="ECO:0000313" key="2">
    <source>
        <dbReference type="EMBL" id="KAF9502830.1"/>
    </source>
</evidence>
<organism evidence="2 3">
    <name type="scientific">Hydnum rufescens UP504</name>
    <dbReference type="NCBI Taxonomy" id="1448309"/>
    <lineage>
        <taxon>Eukaryota</taxon>
        <taxon>Fungi</taxon>
        <taxon>Dikarya</taxon>
        <taxon>Basidiomycota</taxon>
        <taxon>Agaricomycotina</taxon>
        <taxon>Agaricomycetes</taxon>
        <taxon>Cantharellales</taxon>
        <taxon>Hydnaceae</taxon>
        <taxon>Hydnum</taxon>
    </lineage>
</organism>
<dbReference type="OrthoDB" id="5061070at2759"/>
<reference evidence="2" key="1">
    <citation type="journal article" date="2020" name="Nat. Commun.">
        <title>Large-scale genome sequencing of mycorrhizal fungi provides insights into the early evolution of symbiotic traits.</title>
        <authorList>
            <person name="Miyauchi S."/>
            <person name="Kiss E."/>
            <person name="Kuo A."/>
            <person name="Drula E."/>
            <person name="Kohler A."/>
            <person name="Sanchez-Garcia M."/>
            <person name="Morin E."/>
            <person name="Andreopoulos B."/>
            <person name="Barry K.W."/>
            <person name="Bonito G."/>
            <person name="Buee M."/>
            <person name="Carver A."/>
            <person name="Chen C."/>
            <person name="Cichocki N."/>
            <person name="Clum A."/>
            <person name="Culley D."/>
            <person name="Crous P.W."/>
            <person name="Fauchery L."/>
            <person name="Girlanda M."/>
            <person name="Hayes R.D."/>
            <person name="Keri Z."/>
            <person name="LaButti K."/>
            <person name="Lipzen A."/>
            <person name="Lombard V."/>
            <person name="Magnuson J."/>
            <person name="Maillard F."/>
            <person name="Murat C."/>
            <person name="Nolan M."/>
            <person name="Ohm R.A."/>
            <person name="Pangilinan J."/>
            <person name="Pereira M.F."/>
            <person name="Perotto S."/>
            <person name="Peter M."/>
            <person name="Pfister S."/>
            <person name="Riley R."/>
            <person name="Sitrit Y."/>
            <person name="Stielow J.B."/>
            <person name="Szollosi G."/>
            <person name="Zifcakova L."/>
            <person name="Stursova M."/>
            <person name="Spatafora J.W."/>
            <person name="Tedersoo L."/>
            <person name="Vaario L.M."/>
            <person name="Yamada A."/>
            <person name="Yan M."/>
            <person name="Wang P."/>
            <person name="Xu J."/>
            <person name="Bruns T."/>
            <person name="Baldrian P."/>
            <person name="Vilgalys R."/>
            <person name="Dunand C."/>
            <person name="Henrissat B."/>
            <person name="Grigoriev I.V."/>
            <person name="Hibbett D."/>
            <person name="Nagy L.G."/>
            <person name="Martin F.M."/>
        </authorList>
    </citation>
    <scope>NUCLEOTIDE SEQUENCE</scope>
    <source>
        <strain evidence="2">UP504</strain>
    </source>
</reference>
<name>A0A9P6ACG0_9AGAM</name>
<keyword evidence="1" id="KW-1133">Transmembrane helix</keyword>
<sequence>IPRRPYLVLVWMLVDLPGVTMVRIRHYSFLIDLMVSQCAINPMTSNIRSRTSLCAMSKMVIEPEVSNLAPAPNVDVISW</sequence>
<keyword evidence="3" id="KW-1185">Reference proteome</keyword>
<keyword evidence="1" id="KW-0472">Membrane</keyword>
<feature type="non-terminal residue" evidence="2">
    <location>
        <position position="1"/>
    </location>
</feature>
<protein>
    <submittedName>
        <fullName evidence="2">Uncharacterized protein</fullName>
    </submittedName>
</protein>
<evidence type="ECO:0000256" key="1">
    <source>
        <dbReference type="SAM" id="Phobius"/>
    </source>
</evidence>
<dbReference type="AlphaFoldDB" id="A0A9P6ACG0"/>
<gene>
    <name evidence="2" type="ORF">BS47DRAFT_1356649</name>
</gene>
<dbReference type="EMBL" id="MU129577">
    <property type="protein sequence ID" value="KAF9502830.1"/>
    <property type="molecule type" value="Genomic_DNA"/>
</dbReference>
<dbReference type="Proteomes" id="UP000886523">
    <property type="component" value="Unassembled WGS sequence"/>
</dbReference>
<proteinExistence type="predicted"/>
<accession>A0A9P6ACG0</accession>